<proteinExistence type="predicted"/>
<dbReference type="InterPro" id="IPR032318">
    <property type="entry name" value="DUF4848"/>
</dbReference>
<dbReference type="Proteomes" id="UP000283310">
    <property type="component" value="Unassembled WGS sequence"/>
</dbReference>
<evidence type="ECO:0000313" key="1">
    <source>
        <dbReference type="EMBL" id="RGR12983.1"/>
    </source>
</evidence>
<gene>
    <name evidence="1" type="ORF">DWY65_09335</name>
</gene>
<name>A0A412DLM9_BACSE</name>
<dbReference type="CDD" id="cd14446">
    <property type="entry name" value="bt3222_like"/>
    <property type="match status" value="1"/>
</dbReference>
<comment type="caution">
    <text evidence="1">The sequence shown here is derived from an EMBL/GenBank/DDBJ whole genome shotgun (WGS) entry which is preliminary data.</text>
</comment>
<evidence type="ECO:0000313" key="2">
    <source>
        <dbReference type="Proteomes" id="UP000283310"/>
    </source>
</evidence>
<dbReference type="EMBL" id="QRTW01000014">
    <property type="protein sequence ID" value="RGR12983.1"/>
    <property type="molecule type" value="Genomic_DNA"/>
</dbReference>
<protein>
    <submittedName>
        <fullName evidence="1">DUF4848 domain-containing protein</fullName>
    </submittedName>
</protein>
<dbReference type="AlphaFoldDB" id="A0A412DLM9"/>
<organism evidence="1 2">
    <name type="scientific">Bacteroides stercoris</name>
    <dbReference type="NCBI Taxonomy" id="46506"/>
    <lineage>
        <taxon>Bacteria</taxon>
        <taxon>Pseudomonadati</taxon>
        <taxon>Bacteroidota</taxon>
        <taxon>Bacteroidia</taxon>
        <taxon>Bacteroidales</taxon>
        <taxon>Bacteroidaceae</taxon>
        <taxon>Bacteroides</taxon>
    </lineage>
</organism>
<sequence>MSVWGISSRSAHNDAPVLRFKDEQAYNQTVLDLKSMTDEEKSAYFKDLGFDGAFVLLHSADEEADRILDNDDENVIREQVKGFKEKYSTSMSFNPDDPYDITPYLNFTDADLALVGNADGYVVIGDRLQKAKKDYPTFDNREVVSTLANPGPIEPGWKEFKNASLTIKKGKYKSTMTIGRIVNGNSFAVNFTTKKKVMFWHKSVNTNYTIGSLAFHSSKFNYSNRVTCPRSAVCILNLPIETVGMTFDADVKDFQSGKCGNVKGNQSFKGVRVV</sequence>
<reference evidence="1 2" key="1">
    <citation type="submission" date="2018-08" db="EMBL/GenBank/DDBJ databases">
        <title>A genome reference for cultivated species of the human gut microbiota.</title>
        <authorList>
            <person name="Zou Y."/>
            <person name="Xue W."/>
            <person name="Luo G."/>
        </authorList>
    </citation>
    <scope>NUCLEOTIDE SEQUENCE [LARGE SCALE GENOMIC DNA]</scope>
    <source>
        <strain evidence="1 2">AF26-20BH</strain>
    </source>
</reference>
<accession>A0A412DLM9</accession>
<dbReference type="Pfam" id="PF16140">
    <property type="entry name" value="DUF4848"/>
    <property type="match status" value="1"/>
</dbReference>